<feature type="compositionally biased region" description="Low complexity" evidence="2">
    <location>
        <begin position="1804"/>
        <end position="1821"/>
    </location>
</feature>
<feature type="region of interest" description="Disordered" evidence="2">
    <location>
        <begin position="551"/>
        <end position="576"/>
    </location>
</feature>
<sequence>MELRSKAEMNLVAQLHKKMAKTASTYLKQARELAGDDENNIPISKRDLKQYRSSARMQDPTQADHDEQEWIMQVQELEERPENYNLRNDHATGPVLDDDSRGLSQIELNAIVRRDRHLQAQQQYADHVRAVSEEIEGTIIKAADVIKDTLASIDGEICAAERDLENEGLLLASEHHAILLMWEKMEAICQKRTSAITKFEQQLEQIEQTRATRVKEGLQELTEVMMDTAYALPPEVERIIEAEAYELNVVLISNRCEYADLIARMSIANVDVFVNSRLQWEEGQKRWRQLRHNQAIQNFHATMNSPVFVDPEERKEVLANVREFQRHIHDSRLVLLKQLQQAGESLSSEQAKTVLTGLSNVQNEEEEENQAFFRNLFAIHEDKIKAAQSLREALRLELHGFGALAKEGDVTFAREELVKLMTNTALDEFFRMAGGLRTELETIVKKLNTNELIYQANVSPLMTSLSVLLSALPLERVMEAQGKGAERKAVQTTLEKLRKAAKSEMTAFLPALQTQIGVLANLADMDQVFKAELEEIALQLDQIIRECAAPSVTSDSHASRTGSAGPASPAYHERRRLSTSQTALLSAATASASASGSASVTSPSKQTTLIDPSMSSGQHVDLQAIRRVQRRLGTLVYASELSSDFQAHLQFVADQLQLQTRANAVLDEVVARECEHLLAHRQEESLLFLEQIGKRIENQATGLHEQCEKMVRFFIRIATCMEQSADKINFVNLSIMDVLDHLKDSDDENNELLERQYTESCARLRHAPNDAVLEEEFHISTELLKHIEAEYRLYHQRVSLGCSNHTTAIDSQIQYFLHMLCEFFGLEPPTPAIKVDLEQLLSAKVIEDTTRPVPVASPGENNSNPNEAPADSSAAPQPAAAPPQPTLTHATRRPSKMITAPDHTQHHDASHAHTKPYGRNTPQPHDTAPKPPPKPTFKTELGLSFNVILLIPQLVERILAQKDAEEVDPMASRPTTSDAGLEVGLAVLVAPSTAVAPPVLAPAPANTGAAATQPVAQDAQSTVPPEQPPTPVDEEQLRQQAERKEMVLGQVQREFLAQEITAHFMEDLVSQFRSVMLSKYDREARQNTTATSETRRERVEDANLLLEDRLRLHWPRKGRLDVQFYQPRVGELVNHRQRRERHIRNIFKKLDTQEQLFAKNVEDCFVMIEQVRGKQLVFQTQLPLQQSLAALQGLEVKSKKLLSGFRSEITDKVNALLGNSTADLNTLLNSAQDYVRVCTAQLFPDLTSNEVISGCDYHPLEIDWLKEKLVEVERQVRERVAAREVAMKQIHDKQHQALELGKTFKTRYQSSLQTLSMREGLGQKYGLPRRTLQERYRTETTRCDEASDKIHQLLHDLQTAVDTRRIVPVKTAKPMPLSELPLVVLTQLVQLRAKIYNRGAYFGFLKNASQLEVVPVEYTPSAEPKATYRDRELVDEEDLKPPTPFLDYVKQIMGRFRDDTKQLYLQEGKTDDLPPSGIPEALEEYLTELNDRARAYVFEQEEKYREQVDHFGELLAVAPEVALSALVDKSQRDIMTLSESLSTVIDAQFADSLRLKDQHTLELRPDLCSTNNLPRLQELCDREKNRSEALQHNLRAFRAQVLEGENQVSATLEKDFVALFRAFVVILDSSIVSLDDLKPFSGEELPKAKRKSLKRLRKLARIQEVGDPREVKRTDKELEKLKQLGEVPRYPKRAWSSIPSFGMYAVWAEEKTRIQSDDERDGSARDGTLAALLCEKPTTIDDGTCVTLLTHCHRCLVHARDELYAAYTVFCREHSRRVTGTAQERLRDEIKWTQSWRDGIQRMQRQQAPQTNANNAAPKGK</sequence>
<feature type="coiled-coil region" evidence="1">
    <location>
        <begin position="1573"/>
        <end position="1600"/>
    </location>
</feature>
<evidence type="ECO:0000256" key="2">
    <source>
        <dbReference type="SAM" id="MobiDB-lite"/>
    </source>
</evidence>
<evidence type="ECO:0000256" key="1">
    <source>
        <dbReference type="SAM" id="Coils"/>
    </source>
</evidence>
<keyword evidence="6" id="KW-1185">Reference proteome</keyword>
<evidence type="ECO:0000313" key="5">
    <source>
        <dbReference type="EMBL" id="DBA02847.1"/>
    </source>
</evidence>
<evidence type="ECO:0000259" key="4">
    <source>
        <dbReference type="Pfam" id="PF14644"/>
    </source>
</evidence>
<feature type="compositionally biased region" description="Low complexity" evidence="2">
    <location>
        <begin position="595"/>
        <end position="604"/>
    </location>
</feature>
<dbReference type="InterPro" id="IPR027914">
    <property type="entry name" value="DUF4456"/>
</dbReference>
<dbReference type="Pfam" id="PF14644">
    <property type="entry name" value="DUF4456"/>
    <property type="match status" value="1"/>
</dbReference>
<dbReference type="InterPro" id="IPR028089">
    <property type="entry name" value="DUF4455"/>
</dbReference>
<feature type="domain" description="DUF4455" evidence="3">
    <location>
        <begin position="647"/>
        <end position="829"/>
    </location>
</feature>
<feature type="region of interest" description="Disordered" evidence="2">
    <location>
        <begin position="851"/>
        <end position="938"/>
    </location>
</feature>
<dbReference type="PANTHER" id="PTHR21444:SF14">
    <property type="entry name" value="COILED-COIL DOMAIN-CONTAINING PROTEIN 180"/>
    <property type="match status" value="1"/>
</dbReference>
<feature type="compositionally biased region" description="Polar residues" evidence="2">
    <location>
        <begin position="1014"/>
        <end position="1024"/>
    </location>
</feature>
<reference evidence="5" key="1">
    <citation type="submission" date="2022-11" db="EMBL/GenBank/DDBJ databases">
        <authorList>
            <person name="Morgan W.R."/>
            <person name="Tartar A."/>
        </authorList>
    </citation>
    <scope>NUCLEOTIDE SEQUENCE</scope>
    <source>
        <strain evidence="5">ARSEF 373</strain>
    </source>
</reference>
<dbReference type="PANTHER" id="PTHR21444">
    <property type="entry name" value="COILED-COIL DOMAIN-CONTAINING PROTEIN 180"/>
    <property type="match status" value="1"/>
</dbReference>
<proteinExistence type="predicted"/>
<evidence type="ECO:0000313" key="6">
    <source>
        <dbReference type="Proteomes" id="UP001146120"/>
    </source>
</evidence>
<dbReference type="Proteomes" id="UP001146120">
    <property type="component" value="Unassembled WGS sequence"/>
</dbReference>
<feature type="domain" description="DUF4455" evidence="3">
    <location>
        <begin position="113"/>
        <end position="420"/>
    </location>
</feature>
<accession>A0AAV2ZBV7</accession>
<gene>
    <name evidence="5" type="ORF">N0F65_006637</name>
</gene>
<protein>
    <submittedName>
        <fullName evidence="5">Uncharacterized protein</fullName>
    </submittedName>
</protein>
<feature type="compositionally biased region" description="Polar residues" evidence="2">
    <location>
        <begin position="551"/>
        <end position="562"/>
    </location>
</feature>
<evidence type="ECO:0000259" key="3">
    <source>
        <dbReference type="Pfam" id="PF14643"/>
    </source>
</evidence>
<name>A0AAV2ZBV7_9STRA</name>
<feature type="domain" description="DUF4456" evidence="4">
    <location>
        <begin position="1461"/>
        <end position="1658"/>
    </location>
</feature>
<comment type="caution">
    <text evidence="5">The sequence shown here is derived from an EMBL/GenBank/DDBJ whole genome shotgun (WGS) entry which is preliminary data.</text>
</comment>
<dbReference type="EMBL" id="DAKRPA010000026">
    <property type="protein sequence ID" value="DBA02847.1"/>
    <property type="molecule type" value="Genomic_DNA"/>
</dbReference>
<feature type="compositionally biased region" description="Polar residues" evidence="2">
    <location>
        <begin position="605"/>
        <end position="615"/>
    </location>
</feature>
<dbReference type="Pfam" id="PF14643">
    <property type="entry name" value="DUF4455"/>
    <property type="match status" value="2"/>
</dbReference>
<feature type="region of interest" description="Disordered" evidence="2">
    <location>
        <begin position="1005"/>
        <end position="1037"/>
    </location>
</feature>
<feature type="region of interest" description="Disordered" evidence="2">
    <location>
        <begin position="595"/>
        <end position="615"/>
    </location>
</feature>
<reference evidence="5" key="2">
    <citation type="journal article" date="2023" name="Microbiol Resour">
        <title>Decontamination and Annotation of the Draft Genome Sequence of the Oomycete Lagenidium giganteum ARSEF 373.</title>
        <authorList>
            <person name="Morgan W.R."/>
            <person name="Tartar A."/>
        </authorList>
    </citation>
    <scope>NUCLEOTIDE SEQUENCE</scope>
    <source>
        <strain evidence="5">ARSEF 373</strain>
    </source>
</reference>
<feature type="region of interest" description="Disordered" evidence="2">
    <location>
        <begin position="1801"/>
        <end position="1821"/>
    </location>
</feature>
<feature type="compositionally biased region" description="Low complexity" evidence="2">
    <location>
        <begin position="868"/>
        <end position="878"/>
    </location>
</feature>
<organism evidence="5 6">
    <name type="scientific">Lagenidium giganteum</name>
    <dbReference type="NCBI Taxonomy" id="4803"/>
    <lineage>
        <taxon>Eukaryota</taxon>
        <taxon>Sar</taxon>
        <taxon>Stramenopiles</taxon>
        <taxon>Oomycota</taxon>
        <taxon>Peronosporomycetes</taxon>
        <taxon>Pythiales</taxon>
        <taxon>Pythiaceae</taxon>
    </lineage>
</organism>
<keyword evidence="1" id="KW-0175">Coiled coil</keyword>